<protein>
    <recommendedName>
        <fullName evidence="2">Reverse transcriptase Ty1/copia-type domain-containing protein</fullName>
    </recommendedName>
</protein>
<dbReference type="PANTHER" id="PTHR11439">
    <property type="entry name" value="GAG-POL-RELATED RETROTRANSPOSON"/>
    <property type="match status" value="1"/>
</dbReference>
<keyword evidence="4" id="KW-1185">Reference proteome</keyword>
<evidence type="ECO:0000256" key="1">
    <source>
        <dbReference type="SAM" id="MobiDB-lite"/>
    </source>
</evidence>
<dbReference type="AlphaFoldDB" id="A0AAV3QQ24"/>
<proteinExistence type="predicted"/>
<gene>
    <name evidence="3" type="ORF">LIER_21089</name>
</gene>
<dbReference type="EMBL" id="BAABME010005488">
    <property type="protein sequence ID" value="GAA0165773.1"/>
    <property type="molecule type" value="Genomic_DNA"/>
</dbReference>
<organism evidence="3 4">
    <name type="scientific">Lithospermum erythrorhizon</name>
    <name type="common">Purple gromwell</name>
    <name type="synonym">Lithospermum officinale var. erythrorhizon</name>
    <dbReference type="NCBI Taxonomy" id="34254"/>
    <lineage>
        <taxon>Eukaryota</taxon>
        <taxon>Viridiplantae</taxon>
        <taxon>Streptophyta</taxon>
        <taxon>Embryophyta</taxon>
        <taxon>Tracheophyta</taxon>
        <taxon>Spermatophyta</taxon>
        <taxon>Magnoliopsida</taxon>
        <taxon>eudicotyledons</taxon>
        <taxon>Gunneridae</taxon>
        <taxon>Pentapetalae</taxon>
        <taxon>asterids</taxon>
        <taxon>lamiids</taxon>
        <taxon>Boraginales</taxon>
        <taxon>Boraginaceae</taxon>
        <taxon>Boraginoideae</taxon>
        <taxon>Lithospermeae</taxon>
        <taxon>Lithospermum</taxon>
    </lineage>
</organism>
<evidence type="ECO:0000313" key="4">
    <source>
        <dbReference type="Proteomes" id="UP001454036"/>
    </source>
</evidence>
<reference evidence="3 4" key="1">
    <citation type="submission" date="2024-01" db="EMBL/GenBank/DDBJ databases">
        <title>The complete chloroplast genome sequence of Lithospermum erythrorhizon: insights into the phylogenetic relationship among Boraginaceae species and the maternal lineages of purple gromwells.</title>
        <authorList>
            <person name="Okada T."/>
            <person name="Watanabe K."/>
        </authorList>
    </citation>
    <scope>NUCLEOTIDE SEQUENCE [LARGE SCALE GENOMIC DNA]</scope>
</reference>
<feature type="domain" description="Reverse transcriptase Ty1/copia-type" evidence="2">
    <location>
        <begin position="173"/>
        <end position="242"/>
    </location>
</feature>
<feature type="compositionally biased region" description="Low complexity" evidence="1">
    <location>
        <begin position="114"/>
        <end position="136"/>
    </location>
</feature>
<dbReference type="CDD" id="cd09272">
    <property type="entry name" value="RNase_HI_RT_Ty1"/>
    <property type="match status" value="1"/>
</dbReference>
<feature type="region of interest" description="Disordered" evidence="1">
    <location>
        <begin position="103"/>
        <end position="136"/>
    </location>
</feature>
<sequence length="312" mass="34648">MKNLEYDNSSASTTALTPTNCSSNCDDDIAQEYIDISNNDPHVVLNETGNLDSHSDDLAVVGYNSHHRNDVMEDFGRGNTEMGAVQEGRDSIIHEVADATTNQMELGRDTVRKPSSTFPSQSSAPSGSSSGSEPFSFKVAMQDPSWRKAMNKEIRALENNKTWSIEELPTGKHTFAPVTKMTTKRVFLAVAVVKKWKLHQMDVHNAFLHGDLNEEVYKKVSHGFKGTRPNLVCRLKKSLYSLGVNHSPAVNMYCDSQSALHLAHNPVFHERTKHIEVDCHFLRDAIHDGLIRASHVSTMGQLADIFTKALGK</sequence>
<evidence type="ECO:0000313" key="3">
    <source>
        <dbReference type="EMBL" id="GAA0165773.1"/>
    </source>
</evidence>
<name>A0AAV3QQ24_LITER</name>
<dbReference type="Pfam" id="PF07727">
    <property type="entry name" value="RVT_2"/>
    <property type="match status" value="1"/>
</dbReference>
<evidence type="ECO:0000259" key="2">
    <source>
        <dbReference type="Pfam" id="PF07727"/>
    </source>
</evidence>
<comment type="caution">
    <text evidence="3">The sequence shown here is derived from an EMBL/GenBank/DDBJ whole genome shotgun (WGS) entry which is preliminary data.</text>
</comment>
<dbReference type="Proteomes" id="UP001454036">
    <property type="component" value="Unassembled WGS sequence"/>
</dbReference>
<dbReference type="PANTHER" id="PTHR11439:SF470">
    <property type="entry name" value="CYSTEINE-RICH RLK (RECEPTOR-LIKE PROTEIN KINASE) 8"/>
    <property type="match status" value="1"/>
</dbReference>
<accession>A0AAV3QQ24</accession>
<dbReference type="InterPro" id="IPR013103">
    <property type="entry name" value="RVT_2"/>
</dbReference>